<proteinExistence type="predicted"/>
<organism evidence="3 5">
    <name type="scientific">Staphylococcus microti</name>
    <dbReference type="NCBI Taxonomy" id="569857"/>
    <lineage>
        <taxon>Bacteria</taxon>
        <taxon>Bacillati</taxon>
        <taxon>Bacillota</taxon>
        <taxon>Bacilli</taxon>
        <taxon>Bacillales</taxon>
        <taxon>Staphylococcaceae</taxon>
        <taxon>Staphylococcus</taxon>
    </lineage>
</organism>
<name>A0A0D6XSA0_9STAP</name>
<dbReference type="OrthoDB" id="2365850at2"/>
<dbReference type="EMBL" id="JXWY01000013">
    <property type="protein sequence ID" value="KIX91467.1"/>
    <property type="molecule type" value="Genomic_DNA"/>
</dbReference>
<dbReference type="STRING" id="569857.TP70_02325"/>
<dbReference type="Pfam" id="PF06810">
    <property type="entry name" value="Phage_scaffold"/>
    <property type="match status" value="1"/>
</dbReference>
<dbReference type="Proteomes" id="UP000254100">
    <property type="component" value="Unassembled WGS sequence"/>
</dbReference>
<dbReference type="Proteomes" id="UP000032366">
    <property type="component" value="Unassembled WGS sequence"/>
</dbReference>
<feature type="coiled-coil region" evidence="1">
    <location>
        <begin position="34"/>
        <end position="95"/>
    </location>
</feature>
<dbReference type="InterPro" id="IPR009636">
    <property type="entry name" value="SCAF"/>
</dbReference>
<accession>A0A0D6XSA0</accession>
<gene>
    <name evidence="3" type="ORF">NCTC13832_00714</name>
    <name evidence="2" type="ORF">TP70_02325</name>
</gene>
<sequence>MEFKALLEKYKNGDVEQDAVLDAVDALKSDMVPRSRLNDKNEEIEALNAELEKRNDQITELQKSVGDNEALQSKLKEYEDSNAKHADEMNELKLHTAIKLAVAKDANDANDVLTLLDKDSLTLKDDGTVDGLEDAVKALREAKPYLFGANKLKGKTPIEGGQPKLTREQIMNIQDPVQRQKAIKENMNLFN</sequence>
<dbReference type="RefSeq" id="WP_044359055.1">
    <property type="nucleotide sequence ID" value="NZ_JXWY01000013.1"/>
</dbReference>
<dbReference type="EMBL" id="UHDT01000001">
    <property type="protein sequence ID" value="SUM57049.1"/>
    <property type="molecule type" value="Genomic_DNA"/>
</dbReference>
<evidence type="ECO:0000256" key="1">
    <source>
        <dbReference type="SAM" id="Coils"/>
    </source>
</evidence>
<evidence type="ECO:0000313" key="2">
    <source>
        <dbReference type="EMBL" id="KIX91467.1"/>
    </source>
</evidence>
<protein>
    <submittedName>
        <fullName evidence="3">Phage minor structural GP20</fullName>
    </submittedName>
</protein>
<dbReference type="AlphaFoldDB" id="A0A0D6XSA0"/>
<evidence type="ECO:0000313" key="3">
    <source>
        <dbReference type="EMBL" id="SUM57049.1"/>
    </source>
</evidence>
<reference evidence="3 5" key="2">
    <citation type="submission" date="2018-06" db="EMBL/GenBank/DDBJ databases">
        <authorList>
            <consortium name="Pathogen Informatics"/>
            <person name="Doyle S."/>
        </authorList>
    </citation>
    <scope>NUCLEOTIDE SEQUENCE [LARGE SCALE GENOMIC DNA]</scope>
    <source>
        <strain evidence="3 5">NCTC13832</strain>
    </source>
</reference>
<evidence type="ECO:0000313" key="5">
    <source>
        <dbReference type="Proteomes" id="UP000254100"/>
    </source>
</evidence>
<keyword evidence="4" id="KW-1185">Reference proteome</keyword>
<keyword evidence="1" id="KW-0175">Coiled coil</keyword>
<evidence type="ECO:0000313" key="4">
    <source>
        <dbReference type="Proteomes" id="UP000032366"/>
    </source>
</evidence>
<reference evidence="2 4" key="1">
    <citation type="submission" date="2015-01" db="EMBL/GenBank/DDBJ databases">
        <authorList>
            <person name="Guo J."/>
        </authorList>
    </citation>
    <scope>NUCLEOTIDE SEQUENCE [LARGE SCALE GENOMIC DNA]</scope>
    <source>
        <strain evidence="2 4">DSM 22147</strain>
    </source>
</reference>